<dbReference type="Pfam" id="PF00877">
    <property type="entry name" value="NLPC_P60"/>
    <property type="match status" value="1"/>
</dbReference>
<dbReference type="Proteomes" id="UP000184447">
    <property type="component" value="Unassembled WGS sequence"/>
</dbReference>
<dbReference type="Gene3D" id="3.90.1720.10">
    <property type="entry name" value="endopeptidase domain like (from Nostoc punctiforme)"/>
    <property type="match status" value="1"/>
</dbReference>
<dbReference type="InterPro" id="IPR051202">
    <property type="entry name" value="Peptidase_C40"/>
</dbReference>
<dbReference type="InterPro" id="IPR000064">
    <property type="entry name" value="NLP_P60_dom"/>
</dbReference>
<gene>
    <name evidence="9" type="ORF">SAMN02745207_03860</name>
</gene>
<dbReference type="InterPro" id="IPR057309">
    <property type="entry name" value="PcsB_CC"/>
</dbReference>
<reference evidence="9 10" key="1">
    <citation type="submission" date="2016-11" db="EMBL/GenBank/DDBJ databases">
        <authorList>
            <person name="Jaros S."/>
            <person name="Januszkiewicz K."/>
            <person name="Wedrychowicz H."/>
        </authorList>
    </citation>
    <scope>NUCLEOTIDE SEQUENCE [LARGE SCALE GENOMIC DNA]</scope>
    <source>
        <strain evidence="9 10">DSM 8605</strain>
    </source>
</reference>
<keyword evidence="6" id="KW-0175">Coiled coil</keyword>
<dbReference type="STRING" id="1121316.SAMN02745207_03860"/>
<dbReference type="OrthoDB" id="9808890at2"/>
<evidence type="ECO:0000256" key="4">
    <source>
        <dbReference type="ARBA" id="ARBA00022801"/>
    </source>
</evidence>
<feature type="coiled-coil region" evidence="6">
    <location>
        <begin position="156"/>
        <end position="239"/>
    </location>
</feature>
<comment type="similarity">
    <text evidence="1">Belongs to the peptidase C40 family.</text>
</comment>
<dbReference type="PROSITE" id="PS51935">
    <property type="entry name" value="NLPC_P60"/>
    <property type="match status" value="1"/>
</dbReference>
<dbReference type="PROSITE" id="PS51257">
    <property type="entry name" value="PROKAR_LIPOPROTEIN"/>
    <property type="match status" value="1"/>
</dbReference>
<evidence type="ECO:0000313" key="10">
    <source>
        <dbReference type="Proteomes" id="UP000184447"/>
    </source>
</evidence>
<organism evidence="9 10">
    <name type="scientific">Clostridium grantii DSM 8605</name>
    <dbReference type="NCBI Taxonomy" id="1121316"/>
    <lineage>
        <taxon>Bacteria</taxon>
        <taxon>Bacillati</taxon>
        <taxon>Bacillota</taxon>
        <taxon>Clostridia</taxon>
        <taxon>Eubacteriales</taxon>
        <taxon>Clostridiaceae</taxon>
        <taxon>Clostridium</taxon>
    </lineage>
</organism>
<evidence type="ECO:0000256" key="6">
    <source>
        <dbReference type="SAM" id="Coils"/>
    </source>
</evidence>
<accession>A0A1M5XQN1</accession>
<keyword evidence="4 9" id="KW-0378">Hydrolase</keyword>
<dbReference type="PANTHER" id="PTHR47053:SF1">
    <property type="entry name" value="MUREIN DD-ENDOPEPTIDASE MEPH-RELATED"/>
    <property type="match status" value="1"/>
</dbReference>
<dbReference type="Pfam" id="PF24568">
    <property type="entry name" value="CC_PcsB"/>
    <property type="match status" value="1"/>
</dbReference>
<evidence type="ECO:0000256" key="7">
    <source>
        <dbReference type="SAM" id="SignalP"/>
    </source>
</evidence>
<keyword evidence="3 7" id="KW-0732">Signal</keyword>
<keyword evidence="5" id="KW-0788">Thiol protease</keyword>
<dbReference type="InterPro" id="IPR038765">
    <property type="entry name" value="Papain-like_cys_pep_sf"/>
</dbReference>
<keyword evidence="2" id="KW-0645">Protease</keyword>
<feature type="signal peptide" evidence="7">
    <location>
        <begin position="1"/>
        <end position="26"/>
    </location>
</feature>
<sequence>MHKKVIATVLSVAIATSCSASMVVFADTLQEQLQQQKKELAEHENDFQEAQKIVEELNSKIEELDYNIEETLNKIDELNNKITDIEKNIENAKQEIEQAQIDMEAEKKLYEQRMSAMYMNGETGYVEIVLGAKNLSDLFSRIQIVRTITELDKEIIATLKAKQAEVEASKKLMEQENAELAATKGEQQNKMSELQVAKDEQQKYIDEAQKEATAYANVVNKDKAEIDKTNELIEQARAATQKYTPSRGSAEISSNAIVAYASNYLGRPYQWGATGPNSFDCSGFTSYVFDHFGVNLPRVSRSQAGVGSYVDKSDLQPGDLVFFGSPIRHVGIYVGNNCYIHSPQTGDVVKISTLSSRSDFVTARRVY</sequence>
<proteinExistence type="inferred from homology"/>
<evidence type="ECO:0000256" key="2">
    <source>
        <dbReference type="ARBA" id="ARBA00022670"/>
    </source>
</evidence>
<dbReference type="SUPFAM" id="SSF161270">
    <property type="entry name" value="PspA lactotransferrin-binding region"/>
    <property type="match status" value="1"/>
</dbReference>
<dbReference type="GO" id="GO:0006508">
    <property type="term" value="P:proteolysis"/>
    <property type="evidence" value="ECO:0007669"/>
    <property type="project" value="UniProtKB-KW"/>
</dbReference>
<dbReference type="Gene3D" id="6.10.250.3150">
    <property type="match status" value="1"/>
</dbReference>
<feature type="chain" id="PRO_5012500131" evidence="7">
    <location>
        <begin position="27"/>
        <end position="367"/>
    </location>
</feature>
<keyword evidence="10" id="KW-1185">Reference proteome</keyword>
<dbReference type="EMBL" id="FQXM01000034">
    <property type="protein sequence ID" value="SHI02155.1"/>
    <property type="molecule type" value="Genomic_DNA"/>
</dbReference>
<dbReference type="AlphaFoldDB" id="A0A1M5XQN1"/>
<dbReference type="PANTHER" id="PTHR47053">
    <property type="entry name" value="MUREIN DD-ENDOPEPTIDASE MEPH-RELATED"/>
    <property type="match status" value="1"/>
</dbReference>
<dbReference type="RefSeq" id="WP_073340687.1">
    <property type="nucleotide sequence ID" value="NZ_FQXM01000034.1"/>
</dbReference>
<evidence type="ECO:0000259" key="8">
    <source>
        <dbReference type="PROSITE" id="PS51935"/>
    </source>
</evidence>
<evidence type="ECO:0000256" key="3">
    <source>
        <dbReference type="ARBA" id="ARBA00022729"/>
    </source>
</evidence>
<feature type="coiled-coil region" evidence="6">
    <location>
        <begin position="26"/>
        <end position="113"/>
    </location>
</feature>
<evidence type="ECO:0000313" key="9">
    <source>
        <dbReference type="EMBL" id="SHI02155.1"/>
    </source>
</evidence>
<evidence type="ECO:0000256" key="1">
    <source>
        <dbReference type="ARBA" id="ARBA00007074"/>
    </source>
</evidence>
<dbReference type="SUPFAM" id="SSF54001">
    <property type="entry name" value="Cysteine proteinases"/>
    <property type="match status" value="1"/>
</dbReference>
<dbReference type="GO" id="GO:0008234">
    <property type="term" value="F:cysteine-type peptidase activity"/>
    <property type="evidence" value="ECO:0007669"/>
    <property type="project" value="UniProtKB-KW"/>
</dbReference>
<protein>
    <submittedName>
        <fullName evidence="9">Cell wall-associated hydrolase, NlpC family</fullName>
    </submittedName>
</protein>
<name>A0A1M5XQN1_9CLOT</name>
<feature type="domain" description="NlpC/P60" evidence="8">
    <location>
        <begin position="251"/>
        <end position="367"/>
    </location>
</feature>
<evidence type="ECO:0000256" key="5">
    <source>
        <dbReference type="ARBA" id="ARBA00022807"/>
    </source>
</evidence>